<protein>
    <submittedName>
        <fullName evidence="1">Uncharacterized protein</fullName>
    </submittedName>
</protein>
<dbReference type="RefSeq" id="XP_011390541.1">
    <property type="nucleotide sequence ID" value="XM_011392239.1"/>
</dbReference>
<dbReference type="KEGG" id="uma:UMAG_11059"/>
<dbReference type="GeneID" id="23566989"/>
<name>A0A0D1CMT7_MYCMD</name>
<dbReference type="VEuPathDB" id="FungiDB:UMAG_11059"/>
<proteinExistence type="predicted"/>
<evidence type="ECO:0000313" key="1">
    <source>
        <dbReference type="EMBL" id="KIS67993.1"/>
    </source>
</evidence>
<organism evidence="1 2">
    <name type="scientific">Mycosarcoma maydis</name>
    <name type="common">Corn smut fungus</name>
    <name type="synonym">Ustilago maydis</name>
    <dbReference type="NCBI Taxonomy" id="5270"/>
    <lineage>
        <taxon>Eukaryota</taxon>
        <taxon>Fungi</taxon>
        <taxon>Dikarya</taxon>
        <taxon>Basidiomycota</taxon>
        <taxon>Ustilaginomycotina</taxon>
        <taxon>Ustilaginomycetes</taxon>
        <taxon>Ustilaginales</taxon>
        <taxon>Ustilaginaceae</taxon>
        <taxon>Mycosarcoma</taxon>
    </lineage>
</organism>
<reference evidence="1 2" key="1">
    <citation type="journal article" date="2006" name="Nature">
        <title>Insights from the genome of the biotrophic fungal plant pathogen Ustilago maydis.</title>
        <authorList>
            <person name="Kamper J."/>
            <person name="Kahmann R."/>
            <person name="Bolker M."/>
            <person name="Ma L.J."/>
            <person name="Brefort T."/>
            <person name="Saville B.J."/>
            <person name="Banuett F."/>
            <person name="Kronstad J.W."/>
            <person name="Gold S.E."/>
            <person name="Muller O."/>
            <person name="Perlin M.H."/>
            <person name="Wosten H.A."/>
            <person name="de Vries R."/>
            <person name="Ruiz-Herrera J."/>
            <person name="Reynaga-Pena C.G."/>
            <person name="Snetselaar K."/>
            <person name="McCann M."/>
            <person name="Perez-Martin J."/>
            <person name="Feldbrugge M."/>
            <person name="Basse C.W."/>
            <person name="Steinberg G."/>
            <person name="Ibeas J.I."/>
            <person name="Holloman W."/>
            <person name="Guzman P."/>
            <person name="Farman M."/>
            <person name="Stajich J.E."/>
            <person name="Sentandreu R."/>
            <person name="Gonzalez-Prieto J.M."/>
            <person name="Kennell J.C."/>
            <person name="Molina L."/>
            <person name="Schirawski J."/>
            <person name="Mendoza-Mendoza A."/>
            <person name="Greilinger D."/>
            <person name="Munch K."/>
            <person name="Rossel N."/>
            <person name="Scherer M."/>
            <person name="Vranes M."/>
            <person name="Ladendorf O."/>
            <person name="Vincon V."/>
            <person name="Fuchs U."/>
            <person name="Sandrock B."/>
            <person name="Meng S."/>
            <person name="Ho E.C."/>
            <person name="Cahill M.J."/>
            <person name="Boyce K.J."/>
            <person name="Klose J."/>
            <person name="Klosterman S.J."/>
            <person name="Deelstra H.J."/>
            <person name="Ortiz-Castellanos L."/>
            <person name="Li W."/>
            <person name="Sanchez-Alonso P."/>
            <person name="Schreier P.H."/>
            <person name="Hauser-Hahn I."/>
            <person name="Vaupel M."/>
            <person name="Koopmann E."/>
            <person name="Friedrich G."/>
            <person name="Voss H."/>
            <person name="Schluter T."/>
            <person name="Margolis J."/>
            <person name="Platt D."/>
            <person name="Swimmer C."/>
            <person name="Gnirke A."/>
            <person name="Chen F."/>
            <person name="Vysotskaia V."/>
            <person name="Mannhaupt G."/>
            <person name="Guldener U."/>
            <person name="Munsterkotter M."/>
            <person name="Haase D."/>
            <person name="Oesterheld M."/>
            <person name="Mewes H.W."/>
            <person name="Mauceli E.W."/>
            <person name="DeCaprio D."/>
            <person name="Wade C.M."/>
            <person name="Butler J."/>
            <person name="Young S."/>
            <person name="Jaffe D.B."/>
            <person name="Calvo S."/>
            <person name="Nusbaum C."/>
            <person name="Galagan J."/>
            <person name="Birren B.W."/>
        </authorList>
    </citation>
    <scope>NUCLEOTIDE SEQUENCE [LARGE SCALE GENOMIC DNA]</scope>
    <source>
        <strain evidence="2">DSM 14603 / FGSC 9021 / UM521</strain>
    </source>
</reference>
<dbReference type="InParanoid" id="A0A0D1CMT7"/>
<evidence type="ECO:0000313" key="2">
    <source>
        <dbReference type="Proteomes" id="UP000000561"/>
    </source>
</evidence>
<accession>A0A0D1CMT7</accession>
<sequence>MPICVISTDLKITLAGYHPGGTSAILGSYIRLEVLRSLESQSSNQIMKSEGQRHVVVTGWWLHSSNLSSRERVKIVIGAFLQDVVKVGHEAVNDDCRRGNIVGCVQCNSQGRHSSHIVPESLKRKPICPLQVNRELAPMNLVDVLMLYQMSPMTVSY</sequence>
<gene>
    <name evidence="1" type="ORF">UMAG_11059</name>
</gene>
<keyword evidence="2" id="KW-1185">Reference proteome</keyword>
<dbReference type="EMBL" id="CM003150">
    <property type="protein sequence ID" value="KIS67993.1"/>
    <property type="molecule type" value="Genomic_DNA"/>
</dbReference>
<dbReference type="Proteomes" id="UP000000561">
    <property type="component" value="Chromosome 11"/>
</dbReference>
<dbReference type="AlphaFoldDB" id="A0A0D1CMT7"/>